<name>A0AA35SKM9_GEOBA</name>
<reference evidence="2" key="1">
    <citation type="submission" date="2023-03" db="EMBL/GenBank/DDBJ databases">
        <authorList>
            <person name="Steffen K."/>
            <person name="Cardenas P."/>
        </authorList>
    </citation>
    <scope>NUCLEOTIDE SEQUENCE</scope>
</reference>
<keyword evidence="3" id="KW-1185">Reference proteome</keyword>
<dbReference type="GO" id="GO:0016787">
    <property type="term" value="F:hydrolase activity"/>
    <property type="evidence" value="ECO:0007669"/>
    <property type="project" value="UniProtKB-KW"/>
</dbReference>
<dbReference type="SUPFAM" id="SSF56235">
    <property type="entry name" value="N-terminal nucleophile aminohydrolases (Ntn hydrolases)"/>
    <property type="match status" value="1"/>
</dbReference>
<keyword evidence="2" id="KW-0378">Hydrolase</keyword>
<proteinExistence type="predicted"/>
<evidence type="ECO:0000313" key="2">
    <source>
        <dbReference type="EMBL" id="CAI8030847.1"/>
    </source>
</evidence>
<dbReference type="PANTHER" id="PTHR43881:SF1">
    <property type="entry name" value="GAMMA-GLUTAMYLTRANSPEPTIDASE (AFU_ORTHOLOGUE AFUA_4G13580)"/>
    <property type="match status" value="1"/>
</dbReference>
<dbReference type="AlphaFoldDB" id="A0AA35SKM9"/>
<accession>A0AA35SKM9</accession>
<dbReference type="PANTHER" id="PTHR43881">
    <property type="entry name" value="GAMMA-GLUTAMYLTRANSPEPTIDASE (AFU_ORTHOLOGUE AFUA_4G13580)"/>
    <property type="match status" value="1"/>
</dbReference>
<dbReference type="InterPro" id="IPR052896">
    <property type="entry name" value="GGT-like_enzyme"/>
</dbReference>
<dbReference type="PRINTS" id="PR01210">
    <property type="entry name" value="GGTRANSPTASE"/>
</dbReference>
<dbReference type="Proteomes" id="UP001174909">
    <property type="component" value="Unassembled WGS sequence"/>
</dbReference>
<evidence type="ECO:0000313" key="3">
    <source>
        <dbReference type="Proteomes" id="UP001174909"/>
    </source>
</evidence>
<sequence length="287" mass="30383">MKFDSRRSNVRARNGMVATSQPLAAMAGLRMLMNGGTAVDAAVAAAAALNVVEPFSTGVGGDVFALVWSERAGKVYALNASGRSAAAADTELLQSTGYTGIPNDSPYAVTVPGAVSGWQALLDRFGNMGMADVLRPAIDYAEGGYPVSEMVAHQWAGAESRLKQHFSGEELLLRGRAPRAGEVMTMRTLADTLRTIAYGGKDAFYKGRIAEQIAAFVQERGGWLTTEDLAEHESTWEEPISTEYRGVDCVAVSAEQPGCECAAGAEHRGRDSTSGGWGRSLRTGTII</sequence>
<dbReference type="InterPro" id="IPR029055">
    <property type="entry name" value="Ntn_hydrolases_N"/>
</dbReference>
<feature type="region of interest" description="Disordered" evidence="1">
    <location>
        <begin position="264"/>
        <end position="287"/>
    </location>
</feature>
<comment type="caution">
    <text evidence="2">The sequence shown here is derived from an EMBL/GenBank/DDBJ whole genome shotgun (WGS) entry which is preliminary data.</text>
</comment>
<gene>
    <name evidence="2" type="ORF">GBAR_LOCUS17499</name>
</gene>
<protein>
    <submittedName>
        <fullName evidence="2">Glutathione hydrolase-like YwrD proenzyme</fullName>
    </submittedName>
</protein>
<dbReference type="Pfam" id="PF01019">
    <property type="entry name" value="G_glu_transpept"/>
    <property type="match status" value="1"/>
</dbReference>
<organism evidence="2 3">
    <name type="scientific">Geodia barretti</name>
    <name type="common">Barrett's horny sponge</name>
    <dbReference type="NCBI Taxonomy" id="519541"/>
    <lineage>
        <taxon>Eukaryota</taxon>
        <taxon>Metazoa</taxon>
        <taxon>Porifera</taxon>
        <taxon>Demospongiae</taxon>
        <taxon>Heteroscleromorpha</taxon>
        <taxon>Tetractinellida</taxon>
        <taxon>Astrophorina</taxon>
        <taxon>Geodiidae</taxon>
        <taxon>Geodia</taxon>
    </lineage>
</organism>
<evidence type="ECO:0000256" key="1">
    <source>
        <dbReference type="SAM" id="MobiDB-lite"/>
    </source>
</evidence>
<dbReference type="EMBL" id="CASHTH010002503">
    <property type="protein sequence ID" value="CAI8030847.1"/>
    <property type="molecule type" value="Genomic_DNA"/>
</dbReference>